<dbReference type="Proteomes" id="UP000316426">
    <property type="component" value="Chromosome"/>
</dbReference>
<dbReference type="RefSeq" id="WP_145114341.1">
    <property type="nucleotide sequence ID" value="NZ_CP036349.1"/>
</dbReference>
<evidence type="ECO:0008006" key="3">
    <source>
        <dbReference type="Google" id="ProtNLM"/>
    </source>
</evidence>
<reference evidence="1 2" key="1">
    <citation type="submission" date="2019-02" db="EMBL/GenBank/DDBJ databases">
        <title>Deep-cultivation of Planctomycetes and their phenomic and genomic characterization uncovers novel biology.</title>
        <authorList>
            <person name="Wiegand S."/>
            <person name="Jogler M."/>
            <person name="Boedeker C."/>
            <person name="Pinto D."/>
            <person name="Vollmers J."/>
            <person name="Rivas-Marin E."/>
            <person name="Kohn T."/>
            <person name="Peeters S.H."/>
            <person name="Heuer A."/>
            <person name="Rast P."/>
            <person name="Oberbeckmann S."/>
            <person name="Bunk B."/>
            <person name="Jeske O."/>
            <person name="Meyerdierks A."/>
            <person name="Storesund J.E."/>
            <person name="Kallscheuer N."/>
            <person name="Luecker S."/>
            <person name="Lage O.M."/>
            <person name="Pohl T."/>
            <person name="Merkel B.J."/>
            <person name="Hornburger P."/>
            <person name="Mueller R.-W."/>
            <person name="Bruemmer F."/>
            <person name="Labrenz M."/>
            <person name="Spormann A.M."/>
            <person name="Op den Camp H."/>
            <person name="Overmann J."/>
            <person name="Amann R."/>
            <person name="Jetten M.S.M."/>
            <person name="Mascher T."/>
            <person name="Medema M.H."/>
            <person name="Devos D.P."/>
            <person name="Kaster A.-K."/>
            <person name="Ovreas L."/>
            <person name="Rohde M."/>
            <person name="Galperin M.Y."/>
            <person name="Jogler C."/>
        </authorList>
    </citation>
    <scope>NUCLEOTIDE SEQUENCE [LARGE SCALE GENOMIC DNA]</scope>
    <source>
        <strain evidence="1 2">Spa11</strain>
    </source>
</reference>
<dbReference type="EMBL" id="CP036349">
    <property type="protein sequence ID" value="QDV75233.1"/>
    <property type="molecule type" value="Genomic_DNA"/>
</dbReference>
<organism evidence="1 2">
    <name type="scientific">Botrimarina mediterranea</name>
    <dbReference type="NCBI Taxonomy" id="2528022"/>
    <lineage>
        <taxon>Bacteria</taxon>
        <taxon>Pseudomonadati</taxon>
        <taxon>Planctomycetota</taxon>
        <taxon>Planctomycetia</taxon>
        <taxon>Pirellulales</taxon>
        <taxon>Lacipirellulaceae</taxon>
        <taxon>Botrimarina</taxon>
    </lineage>
</organism>
<dbReference type="InterPro" id="IPR027417">
    <property type="entry name" value="P-loop_NTPase"/>
</dbReference>
<dbReference type="KEGG" id="bmei:Spa11_34470"/>
<dbReference type="AlphaFoldDB" id="A0A518KBR2"/>
<proteinExistence type="predicted"/>
<dbReference type="SUPFAM" id="SSF52540">
    <property type="entry name" value="P-loop containing nucleoside triphosphate hydrolases"/>
    <property type="match status" value="1"/>
</dbReference>
<evidence type="ECO:0000313" key="2">
    <source>
        <dbReference type="Proteomes" id="UP000316426"/>
    </source>
</evidence>
<gene>
    <name evidence="1" type="ORF">Spa11_34470</name>
</gene>
<protein>
    <recommendedName>
        <fullName evidence="3">CobQ/CobB/MinD/ParA nucleotide binding domain protein</fullName>
    </recommendedName>
</protein>
<sequence>MSHPRRTTDHSGDGQQANHLRRVAEGMAPGMPPTAERVVVVLGAKGGVGVSAVALTTARDLARSTSQPEGVAVLAIDAHAGRNDLAVMAAADETPTAGLVITTAAKLGVAPAPGEGAYVGEAAKRLLRAARQWTEDAGGWIVIDAGVGDTLWARELASRAARPLLIVGGDRLSTVNGYLTLKRLGAVAARVGVIVNHCPNEDAARGVHLSLSESCQKFLAAAPMLAGWLPTTIEDPANAPVTAAFAA</sequence>
<keyword evidence="2" id="KW-1185">Reference proteome</keyword>
<dbReference type="Gene3D" id="3.40.50.300">
    <property type="entry name" value="P-loop containing nucleotide triphosphate hydrolases"/>
    <property type="match status" value="1"/>
</dbReference>
<evidence type="ECO:0000313" key="1">
    <source>
        <dbReference type="EMBL" id="QDV75233.1"/>
    </source>
</evidence>
<name>A0A518KBR2_9BACT</name>
<accession>A0A518KBR2</accession>